<dbReference type="GO" id="GO:0045087">
    <property type="term" value="P:innate immune response"/>
    <property type="evidence" value="ECO:0007669"/>
    <property type="project" value="UniProtKB-KW"/>
</dbReference>
<evidence type="ECO:0000259" key="8">
    <source>
        <dbReference type="PROSITE" id="PS50089"/>
    </source>
</evidence>
<dbReference type="SMART" id="SM00336">
    <property type="entry name" value="BBOX"/>
    <property type="match status" value="1"/>
</dbReference>
<dbReference type="InterPro" id="IPR001841">
    <property type="entry name" value="Znf_RING"/>
</dbReference>
<evidence type="ECO:0000256" key="2">
    <source>
        <dbReference type="ARBA" id="ARBA00022723"/>
    </source>
</evidence>
<dbReference type="SUPFAM" id="SSF49899">
    <property type="entry name" value="Concanavalin A-like lectins/glucanases"/>
    <property type="match status" value="1"/>
</dbReference>
<dbReference type="InterPro" id="IPR027370">
    <property type="entry name" value="Znf-RING_euk"/>
</dbReference>
<keyword evidence="2" id="KW-0479">Metal-binding</keyword>
<dbReference type="Gene3D" id="3.30.40.10">
    <property type="entry name" value="Zinc/RING finger domain, C3HC4 (zinc finger)"/>
    <property type="match status" value="1"/>
</dbReference>
<dbReference type="Gene3D" id="2.60.120.920">
    <property type="match status" value="1"/>
</dbReference>
<dbReference type="Gene3D" id="3.30.160.60">
    <property type="entry name" value="Classic Zinc Finger"/>
    <property type="match status" value="1"/>
</dbReference>
<keyword evidence="11" id="KW-1185">Reference proteome</keyword>
<dbReference type="GO" id="GO:0008270">
    <property type="term" value="F:zinc ion binding"/>
    <property type="evidence" value="ECO:0007669"/>
    <property type="project" value="UniProtKB-KW"/>
</dbReference>
<dbReference type="SMART" id="SM00184">
    <property type="entry name" value="RING"/>
    <property type="match status" value="1"/>
</dbReference>
<evidence type="ECO:0000256" key="4">
    <source>
        <dbReference type="ARBA" id="ARBA00022833"/>
    </source>
</evidence>
<evidence type="ECO:0000256" key="1">
    <source>
        <dbReference type="ARBA" id="ARBA00022588"/>
    </source>
</evidence>
<evidence type="ECO:0000256" key="3">
    <source>
        <dbReference type="ARBA" id="ARBA00022771"/>
    </source>
</evidence>
<organism evidence="10 11">
    <name type="scientific">Crypturellus undulatus</name>
    <dbReference type="NCBI Taxonomy" id="48396"/>
    <lineage>
        <taxon>Eukaryota</taxon>
        <taxon>Metazoa</taxon>
        <taxon>Chordata</taxon>
        <taxon>Craniata</taxon>
        <taxon>Vertebrata</taxon>
        <taxon>Euteleostomi</taxon>
        <taxon>Archelosauria</taxon>
        <taxon>Archosauria</taxon>
        <taxon>Dinosauria</taxon>
        <taxon>Saurischia</taxon>
        <taxon>Theropoda</taxon>
        <taxon>Coelurosauria</taxon>
        <taxon>Aves</taxon>
        <taxon>Palaeognathae</taxon>
        <taxon>Tinamiformes</taxon>
        <taxon>Tinamidae</taxon>
        <taxon>Crypturellus</taxon>
    </lineage>
</organism>
<evidence type="ECO:0000313" key="10">
    <source>
        <dbReference type="EMBL" id="NWJ06521.1"/>
    </source>
</evidence>
<dbReference type="InterPro" id="IPR058030">
    <property type="entry name" value="TRIM8/14/16/25/29/45/65_CC"/>
</dbReference>
<feature type="domain" description="B30.2/SPRY" evidence="9">
    <location>
        <begin position="317"/>
        <end position="506"/>
    </location>
</feature>
<dbReference type="AlphaFoldDB" id="A0A7K4LPB8"/>
<evidence type="ECO:0000259" key="9">
    <source>
        <dbReference type="PROSITE" id="PS50188"/>
    </source>
</evidence>
<evidence type="ECO:0000256" key="5">
    <source>
        <dbReference type="ARBA" id="ARBA00022859"/>
    </source>
</evidence>
<keyword evidence="1" id="KW-0399">Innate immunity</keyword>
<dbReference type="PANTHER" id="PTHR25465:SF14">
    <property type="entry name" value="E3 UBIQUITIN-PROTEIN LIGASE TRIM65"/>
    <property type="match status" value="1"/>
</dbReference>
<dbReference type="SUPFAM" id="SSF57850">
    <property type="entry name" value="RING/U-box"/>
    <property type="match status" value="1"/>
</dbReference>
<dbReference type="InterPro" id="IPR051051">
    <property type="entry name" value="E3_ubiq-ligase_TRIM/RNF"/>
</dbReference>
<feature type="domain" description="RING-type" evidence="8">
    <location>
        <begin position="12"/>
        <end position="58"/>
    </location>
</feature>
<dbReference type="Pfam" id="PF13765">
    <property type="entry name" value="PRY"/>
    <property type="match status" value="1"/>
</dbReference>
<dbReference type="PROSITE" id="PS50188">
    <property type="entry name" value="B302_SPRY"/>
    <property type="match status" value="1"/>
</dbReference>
<keyword evidence="5" id="KW-0391">Immunity</keyword>
<keyword evidence="4" id="KW-0862">Zinc</keyword>
<dbReference type="InterPro" id="IPR013320">
    <property type="entry name" value="ConA-like_dom_sf"/>
</dbReference>
<dbReference type="InterPro" id="IPR017907">
    <property type="entry name" value="Znf_RING_CS"/>
</dbReference>
<dbReference type="InterPro" id="IPR013083">
    <property type="entry name" value="Znf_RING/FYVE/PHD"/>
</dbReference>
<dbReference type="PANTHER" id="PTHR25465">
    <property type="entry name" value="B-BOX DOMAIN CONTAINING"/>
    <property type="match status" value="1"/>
</dbReference>
<dbReference type="InterPro" id="IPR043136">
    <property type="entry name" value="B30.2/SPRY_sf"/>
</dbReference>
<dbReference type="SMART" id="SM00589">
    <property type="entry name" value="PRY"/>
    <property type="match status" value="1"/>
</dbReference>
<dbReference type="InterPro" id="IPR003877">
    <property type="entry name" value="SPRY_dom"/>
</dbReference>
<dbReference type="InterPro" id="IPR000315">
    <property type="entry name" value="Znf_B-box"/>
</dbReference>
<feature type="non-terminal residue" evidence="10">
    <location>
        <position position="1"/>
    </location>
</feature>
<evidence type="ECO:0000256" key="6">
    <source>
        <dbReference type="PROSITE-ProRule" id="PRU00175"/>
    </source>
</evidence>
<dbReference type="Pfam" id="PF00622">
    <property type="entry name" value="SPRY"/>
    <property type="match status" value="1"/>
</dbReference>
<dbReference type="EMBL" id="VWPW01020514">
    <property type="protein sequence ID" value="NWJ06521.1"/>
    <property type="molecule type" value="Genomic_DNA"/>
</dbReference>
<protein>
    <submittedName>
        <fullName evidence="10">TRI65 protein</fullName>
    </submittedName>
</protein>
<dbReference type="PRINTS" id="PR01407">
    <property type="entry name" value="BUTYPHLNCDUF"/>
</dbReference>
<evidence type="ECO:0000256" key="7">
    <source>
        <dbReference type="SAM" id="Coils"/>
    </source>
</evidence>
<dbReference type="PROSITE" id="PS00518">
    <property type="entry name" value="ZF_RING_1"/>
    <property type="match status" value="1"/>
</dbReference>
<dbReference type="Proteomes" id="UP000534426">
    <property type="component" value="Unassembled WGS sequence"/>
</dbReference>
<keyword evidence="3 6" id="KW-0863">Zinc-finger</keyword>
<dbReference type="GO" id="GO:0005737">
    <property type="term" value="C:cytoplasm"/>
    <property type="evidence" value="ECO:0007669"/>
    <property type="project" value="UniProtKB-ARBA"/>
</dbReference>
<accession>A0A7K4LPB8</accession>
<comment type="caution">
    <text evidence="10">The sequence shown here is derived from an EMBL/GenBank/DDBJ whole genome shotgun (WGS) entry which is preliminary data.</text>
</comment>
<dbReference type="PROSITE" id="PS50089">
    <property type="entry name" value="ZF_RING_2"/>
    <property type="match status" value="1"/>
</dbReference>
<dbReference type="SUPFAM" id="SSF57845">
    <property type="entry name" value="B-box zinc-binding domain"/>
    <property type="match status" value="1"/>
</dbReference>
<sequence>LSSHKLEEKLVCSICLELFRTAVTLPCGHNFCRQCISDHWDKQEGSGAEKGYSCPECRKRFERRLELQKNVTLCGVVELARAHAGGHEVAGAEGHEAAHGGQCPRHGRPLELYCEDEQRCICCVCTVGQCQRHQRVLFEEVHAKKQALLREALEKAHQEVERIEQMMQELEEQTCSIKDSSETLKLVVMKKFDHLAKALEDCQQQMVARIEQEQAAALGQVEENWNHLKDCLDALNHHKEKAQDLLACTDKQTFLEEFPLLTSPESPKAMPPVEFNVGMVEPISEILTDISKLLLENLPIYVAPKVADPVASGKPPAHRSSSSSGLQSFSGQYHRNLTFDADTANRYLRLSSKNQKVKHLRSRESPRQEHDARFELWQVLCAQSYSHGHHYWEVKVSSHSVIVGVTYGSIPRKQQPGHKFNIGLDGGSWGLQVREDCYLAWHKGRSEKIQERLYKNLGVSLDYGNGLLSFYGLGDRTQLIYTFYHIFTEPLYPVFWLCEGRKITLC</sequence>
<dbReference type="InterPro" id="IPR001870">
    <property type="entry name" value="B30.2/SPRY"/>
</dbReference>
<gene>
    <name evidence="10" type="primary">Trim65</name>
    <name evidence="10" type="ORF">CRYUND_R14489</name>
</gene>
<dbReference type="Pfam" id="PF25600">
    <property type="entry name" value="TRIM_CC"/>
    <property type="match status" value="1"/>
</dbReference>
<proteinExistence type="predicted"/>
<evidence type="ECO:0000313" key="11">
    <source>
        <dbReference type="Proteomes" id="UP000534426"/>
    </source>
</evidence>
<dbReference type="InterPro" id="IPR006574">
    <property type="entry name" value="PRY"/>
</dbReference>
<feature type="coiled-coil region" evidence="7">
    <location>
        <begin position="146"/>
        <end position="183"/>
    </location>
</feature>
<feature type="non-terminal residue" evidence="10">
    <location>
        <position position="506"/>
    </location>
</feature>
<dbReference type="Pfam" id="PF13445">
    <property type="entry name" value="zf-RING_UBOX"/>
    <property type="match status" value="1"/>
</dbReference>
<name>A0A7K4LPB8_9AVES</name>
<dbReference type="InterPro" id="IPR003879">
    <property type="entry name" value="Butyrophylin_SPRY"/>
</dbReference>
<keyword evidence="7" id="KW-0175">Coiled coil</keyword>
<reference evidence="10 11" key="1">
    <citation type="submission" date="2019-09" db="EMBL/GenBank/DDBJ databases">
        <title>Bird 10,000 Genomes (B10K) Project - Family phase.</title>
        <authorList>
            <person name="Zhang G."/>
        </authorList>
    </citation>
    <scope>NUCLEOTIDE SEQUENCE [LARGE SCALE GENOMIC DNA]</scope>
    <source>
        <strain evidence="10">B10K-MSB-37135</strain>
        <tissue evidence="10">Heart</tissue>
    </source>
</reference>